<dbReference type="PANTHER" id="PTHR43420">
    <property type="entry name" value="ACETYLTRANSFERASE"/>
    <property type="match status" value="1"/>
</dbReference>
<keyword evidence="3 7" id="KW-0808">Transferase</keyword>
<dbReference type="CDD" id="cd04301">
    <property type="entry name" value="NAT_SF"/>
    <property type="match status" value="1"/>
</dbReference>
<keyword evidence="2 5" id="KW-0963">Cytoplasm</keyword>
<feature type="domain" description="N-acetyltransferase" evidence="6">
    <location>
        <begin position="1"/>
        <end position="149"/>
    </location>
</feature>
<dbReference type="GO" id="GO:0008999">
    <property type="term" value="F:protein-N-terminal-alanine acetyltransferase activity"/>
    <property type="evidence" value="ECO:0007669"/>
    <property type="project" value="UniProtKB-EC"/>
</dbReference>
<proteinExistence type="inferred from homology"/>
<sequence>MILVQAGLSDLEALANLARECGESRWTEETFYPGCRGDENEIVLVLKEASEIIAYAVMAKEYDSCALYNIGVSPLKRRQGLAARLLLEGLAWGQNQDCDRCLLEVRASNAGAIRLYEGLGFVHDGLRKRYYPNPDGSREDAVLMSKHLETQ</sequence>
<dbReference type="PROSITE" id="PS51186">
    <property type="entry name" value="GNAT"/>
    <property type="match status" value="1"/>
</dbReference>
<evidence type="ECO:0000256" key="2">
    <source>
        <dbReference type="ARBA" id="ARBA00022490"/>
    </source>
</evidence>
<dbReference type="InterPro" id="IPR006464">
    <property type="entry name" value="AcTrfase_RimI/Ard1"/>
</dbReference>
<dbReference type="Gene3D" id="3.40.630.30">
    <property type="match status" value="1"/>
</dbReference>
<evidence type="ECO:0000256" key="5">
    <source>
        <dbReference type="RuleBase" id="RU363094"/>
    </source>
</evidence>
<dbReference type="Pfam" id="PF00583">
    <property type="entry name" value="Acetyltransf_1"/>
    <property type="match status" value="1"/>
</dbReference>
<evidence type="ECO:0000256" key="1">
    <source>
        <dbReference type="ARBA" id="ARBA00005395"/>
    </source>
</evidence>
<protein>
    <recommendedName>
        <fullName evidence="5">[Ribosomal protein bS18]-alanine N-acetyltransferase</fullName>
        <ecNumber evidence="5">2.3.1.266</ecNumber>
    </recommendedName>
</protein>
<keyword evidence="8" id="KW-1185">Reference proteome</keyword>
<dbReference type="Proteomes" id="UP000005615">
    <property type="component" value="Unassembled WGS sequence"/>
</dbReference>
<dbReference type="SUPFAM" id="SSF55729">
    <property type="entry name" value="Acyl-CoA N-acyltransferases (Nat)"/>
    <property type="match status" value="1"/>
</dbReference>
<dbReference type="NCBIfam" id="TIGR01575">
    <property type="entry name" value="rimI"/>
    <property type="match status" value="1"/>
</dbReference>
<dbReference type="AlphaFoldDB" id="F3L5K9"/>
<dbReference type="GO" id="GO:0005737">
    <property type="term" value="C:cytoplasm"/>
    <property type="evidence" value="ECO:0007669"/>
    <property type="project" value="UniProtKB-SubCell"/>
</dbReference>
<evidence type="ECO:0000313" key="7">
    <source>
        <dbReference type="EMBL" id="EGG28377.1"/>
    </source>
</evidence>
<comment type="caution">
    <text evidence="7">The sequence shown here is derived from an EMBL/GenBank/DDBJ whole genome shotgun (WGS) entry which is preliminary data.</text>
</comment>
<comment type="subcellular location">
    <subcellularLocation>
        <location evidence="5">Cytoplasm</location>
    </subcellularLocation>
</comment>
<reference evidence="7 8" key="1">
    <citation type="journal article" date="2011" name="J. Bacteriol.">
        <title>Genome sequence of strain IMCC3088, a proteorhodopsin-containing marine bacterium belonging to the OM60/NOR5 clade.</title>
        <authorList>
            <person name="Jang Y."/>
            <person name="Oh H.M."/>
            <person name="Kang I."/>
            <person name="Lee K."/>
            <person name="Yang S.J."/>
            <person name="Cho J.C."/>
        </authorList>
    </citation>
    <scope>NUCLEOTIDE SEQUENCE [LARGE SCALE GENOMIC DNA]</scope>
    <source>
        <strain evidence="7 8">IMCC3088</strain>
    </source>
</reference>
<dbReference type="InterPro" id="IPR000182">
    <property type="entry name" value="GNAT_dom"/>
</dbReference>
<comment type="catalytic activity">
    <reaction evidence="5">
        <text>N-terminal L-alanyl-[ribosomal protein bS18] + acetyl-CoA = N-terminal N(alpha)-acetyl-L-alanyl-[ribosomal protein bS18] + CoA + H(+)</text>
        <dbReference type="Rhea" id="RHEA:43756"/>
        <dbReference type="Rhea" id="RHEA-COMP:10676"/>
        <dbReference type="Rhea" id="RHEA-COMP:10677"/>
        <dbReference type="ChEBI" id="CHEBI:15378"/>
        <dbReference type="ChEBI" id="CHEBI:57287"/>
        <dbReference type="ChEBI" id="CHEBI:57288"/>
        <dbReference type="ChEBI" id="CHEBI:64718"/>
        <dbReference type="ChEBI" id="CHEBI:83683"/>
        <dbReference type="EC" id="2.3.1.266"/>
    </reaction>
</comment>
<dbReference type="InterPro" id="IPR050680">
    <property type="entry name" value="YpeA/RimI_acetyltransf"/>
</dbReference>
<accession>F3L5K9</accession>
<organism evidence="7 8">
    <name type="scientific">Aequoribacter fuscus</name>
    <dbReference type="NCBI Taxonomy" id="2518989"/>
    <lineage>
        <taxon>Bacteria</taxon>
        <taxon>Pseudomonadati</taxon>
        <taxon>Pseudomonadota</taxon>
        <taxon>Gammaproteobacteria</taxon>
        <taxon>Cellvibrionales</taxon>
        <taxon>Halieaceae</taxon>
        <taxon>Aequoribacter</taxon>
    </lineage>
</organism>
<gene>
    <name evidence="7" type="ORF">IMCC3088_287</name>
</gene>
<keyword evidence="4" id="KW-0012">Acyltransferase</keyword>
<evidence type="ECO:0000256" key="3">
    <source>
        <dbReference type="ARBA" id="ARBA00022679"/>
    </source>
</evidence>
<dbReference type="PANTHER" id="PTHR43420:SF44">
    <property type="entry name" value="ACETYLTRANSFERASE YPEA"/>
    <property type="match status" value="1"/>
</dbReference>
<name>F3L5K9_9GAMM</name>
<evidence type="ECO:0000259" key="6">
    <source>
        <dbReference type="PROSITE" id="PS51186"/>
    </source>
</evidence>
<dbReference type="EC" id="2.3.1.266" evidence="5"/>
<dbReference type="InterPro" id="IPR016181">
    <property type="entry name" value="Acyl_CoA_acyltransferase"/>
</dbReference>
<dbReference type="STRING" id="2518989.IMCC3088_287"/>
<evidence type="ECO:0000313" key="8">
    <source>
        <dbReference type="Proteomes" id="UP000005615"/>
    </source>
</evidence>
<comment type="function">
    <text evidence="5">Acetylates the N-terminal alanine of ribosomal protein bS18.</text>
</comment>
<dbReference type="eggNOG" id="COG0456">
    <property type="taxonomic scope" value="Bacteria"/>
</dbReference>
<comment type="similarity">
    <text evidence="1 5">Belongs to the acetyltransferase family. RimI subfamily.</text>
</comment>
<dbReference type="EMBL" id="AEIG01000116">
    <property type="protein sequence ID" value="EGG28377.1"/>
    <property type="molecule type" value="Genomic_DNA"/>
</dbReference>
<evidence type="ECO:0000256" key="4">
    <source>
        <dbReference type="ARBA" id="ARBA00023315"/>
    </source>
</evidence>